<protein>
    <submittedName>
        <fullName evidence="2">Uncharacterized protein</fullName>
    </submittedName>
</protein>
<evidence type="ECO:0000313" key="3">
    <source>
        <dbReference type="Proteomes" id="UP000614424"/>
    </source>
</evidence>
<keyword evidence="1" id="KW-1133">Transmembrane helix</keyword>
<dbReference type="AlphaFoldDB" id="A0A8J6NCQ4"/>
<feature type="transmembrane region" description="Helical" evidence="1">
    <location>
        <begin position="42"/>
        <end position="60"/>
    </location>
</feature>
<dbReference type="Proteomes" id="UP000614424">
    <property type="component" value="Unassembled WGS sequence"/>
</dbReference>
<keyword evidence="1" id="KW-0472">Membrane</keyword>
<proteinExistence type="predicted"/>
<comment type="caution">
    <text evidence="2">The sequence shown here is derived from an EMBL/GenBank/DDBJ whole genome shotgun (WGS) entry which is preliminary data.</text>
</comment>
<keyword evidence="1" id="KW-0812">Transmembrane</keyword>
<dbReference type="EMBL" id="JACNJZ010000062">
    <property type="protein sequence ID" value="MBC8316960.1"/>
    <property type="molecule type" value="Genomic_DNA"/>
</dbReference>
<reference evidence="2 3" key="1">
    <citation type="submission" date="2020-08" db="EMBL/GenBank/DDBJ databases">
        <title>Bridging the membrane lipid divide: bacteria of the FCB group superphylum have the potential to synthesize archaeal ether lipids.</title>
        <authorList>
            <person name="Villanueva L."/>
            <person name="Von Meijenfeldt F.A.B."/>
            <person name="Westbye A.B."/>
            <person name="Yadav S."/>
            <person name="Hopmans E.C."/>
            <person name="Dutilh B.E."/>
            <person name="Sinninghe Damste J.S."/>
        </authorList>
    </citation>
    <scope>NUCLEOTIDE SEQUENCE [LARGE SCALE GENOMIC DNA]</scope>
    <source>
        <strain evidence="2">NIOZ-UU47</strain>
    </source>
</reference>
<sequence>MDMNTLLAAGITFFQNHTIPAVAILAVVAVMAFVKPKEIFKLLLVALTIGIIFYLISFMSDSMSTGIEHKDTLTHKSGKNIE</sequence>
<name>A0A8J6NCQ4_9BACT</name>
<gene>
    <name evidence="2" type="ORF">H8E41_03575</name>
</gene>
<evidence type="ECO:0000313" key="2">
    <source>
        <dbReference type="EMBL" id="MBC8316960.1"/>
    </source>
</evidence>
<evidence type="ECO:0000256" key="1">
    <source>
        <dbReference type="SAM" id="Phobius"/>
    </source>
</evidence>
<organism evidence="2 3">
    <name type="scientific">Candidatus Desulfobia pelagia</name>
    <dbReference type="NCBI Taxonomy" id="2841692"/>
    <lineage>
        <taxon>Bacteria</taxon>
        <taxon>Pseudomonadati</taxon>
        <taxon>Thermodesulfobacteriota</taxon>
        <taxon>Desulfobulbia</taxon>
        <taxon>Desulfobulbales</taxon>
        <taxon>Desulfobulbaceae</taxon>
        <taxon>Candidatus Desulfobia</taxon>
    </lineage>
</organism>
<accession>A0A8J6NCQ4</accession>